<dbReference type="EMBL" id="VOTZ01000003">
    <property type="protein sequence ID" value="MCQ1537811.1"/>
    <property type="molecule type" value="Genomic_DNA"/>
</dbReference>
<keyword evidence="3" id="KW-1185">Reference proteome</keyword>
<keyword evidence="1" id="KW-0812">Transmembrane</keyword>
<reference evidence="2 3" key="1">
    <citation type="submission" date="2019-08" db="EMBL/GenBank/DDBJ databases">
        <authorList>
            <person name="Chen S.-C."/>
            <person name="Lai M.-C."/>
            <person name="You Y.-T."/>
        </authorList>
    </citation>
    <scope>NUCLEOTIDE SEQUENCE [LARGE SCALE GENOMIC DNA]</scope>
    <source>
        <strain evidence="2 3">P2F9704a</strain>
    </source>
</reference>
<evidence type="ECO:0000313" key="3">
    <source>
        <dbReference type="Proteomes" id="UP001524383"/>
    </source>
</evidence>
<evidence type="ECO:0000256" key="1">
    <source>
        <dbReference type="SAM" id="Phobius"/>
    </source>
</evidence>
<dbReference type="RefSeq" id="WP_255331733.1">
    <property type="nucleotide sequence ID" value="NZ_VOTZ01000003.1"/>
</dbReference>
<feature type="transmembrane region" description="Helical" evidence="1">
    <location>
        <begin position="26"/>
        <end position="45"/>
    </location>
</feature>
<comment type="caution">
    <text evidence="2">The sequence shown here is derived from an EMBL/GenBank/DDBJ whole genome shotgun (WGS) entry which is preliminary data.</text>
</comment>
<accession>A0ABD4TGL0</accession>
<gene>
    <name evidence="2" type="ORF">FTO68_02250</name>
</gene>
<feature type="transmembrane region" description="Helical" evidence="1">
    <location>
        <begin position="102"/>
        <end position="119"/>
    </location>
</feature>
<protein>
    <recommendedName>
        <fullName evidence="4">Yip1 domain-containing protein</fullName>
    </recommendedName>
</protein>
<organism evidence="2 3">
    <name type="scientific">Methanocalculus taiwanensis</name>
    <dbReference type="NCBI Taxonomy" id="106207"/>
    <lineage>
        <taxon>Archaea</taxon>
        <taxon>Methanobacteriati</taxon>
        <taxon>Methanobacteriota</taxon>
        <taxon>Stenosarchaea group</taxon>
        <taxon>Methanomicrobia</taxon>
        <taxon>Methanomicrobiales</taxon>
        <taxon>Methanocalculaceae</taxon>
        <taxon>Methanocalculus</taxon>
    </lineage>
</organism>
<keyword evidence="1" id="KW-1133">Transmembrane helix</keyword>
<feature type="transmembrane region" description="Helical" evidence="1">
    <location>
        <begin position="151"/>
        <end position="171"/>
    </location>
</feature>
<evidence type="ECO:0008006" key="4">
    <source>
        <dbReference type="Google" id="ProtNLM"/>
    </source>
</evidence>
<proteinExistence type="predicted"/>
<name>A0ABD4TGL0_9EURY</name>
<dbReference type="AlphaFoldDB" id="A0ABD4TGL0"/>
<dbReference type="Proteomes" id="UP001524383">
    <property type="component" value="Unassembled WGS sequence"/>
</dbReference>
<feature type="transmembrane region" description="Helical" evidence="1">
    <location>
        <begin position="125"/>
        <end position="144"/>
    </location>
</feature>
<feature type="transmembrane region" description="Helical" evidence="1">
    <location>
        <begin position="51"/>
        <end position="81"/>
    </location>
</feature>
<sequence length="174" mass="19117">MSSKTIFNTTIRSFQQLEGKPLRDDLLLYFGIVILVYCASFLMMLCEGGAAFGVVFLLPLTIVLAGGLLTGAVVLLGTSLIEQFFLLFVDVKRSFEMTMKTAVYTLAIVFPLAWAALLIPNIPLTALLIIVFVLLTFCGIRVFHSVSIDRAAFVSLATGAVLLFFSYRWLFGQG</sequence>
<keyword evidence="1" id="KW-0472">Membrane</keyword>
<evidence type="ECO:0000313" key="2">
    <source>
        <dbReference type="EMBL" id="MCQ1537811.1"/>
    </source>
</evidence>